<keyword evidence="3" id="KW-0964">Secreted</keyword>
<keyword evidence="6" id="KW-0282">Flagellum</keyword>
<comment type="function">
    <text evidence="3">Flagellin is the subunit protein which polymerizes to form the filaments of bacterial flagella.</text>
</comment>
<dbReference type="Pfam" id="PF00669">
    <property type="entry name" value="Flagellin_N"/>
    <property type="match status" value="1"/>
</dbReference>
<dbReference type="InterPro" id="IPR046358">
    <property type="entry name" value="Flagellin_C"/>
</dbReference>
<keyword evidence="6" id="KW-0966">Cell projection</keyword>
<dbReference type="InterPro" id="IPR001029">
    <property type="entry name" value="Flagellin_N"/>
</dbReference>
<dbReference type="PANTHER" id="PTHR42792:SF2">
    <property type="entry name" value="FLAGELLIN"/>
    <property type="match status" value="1"/>
</dbReference>
<dbReference type="Pfam" id="PF00700">
    <property type="entry name" value="Flagellin_C"/>
    <property type="match status" value="1"/>
</dbReference>
<dbReference type="GO" id="GO:0005576">
    <property type="term" value="C:extracellular region"/>
    <property type="evidence" value="ECO:0007669"/>
    <property type="project" value="UniProtKB-SubCell"/>
</dbReference>
<sequence length="412" mass="41331">MSSILTNIGAMVALQTLKGINSDLARTQSEISTGKSVANAKDNAAIWAISKTMDSDVASFKALDQTLAIGESTVATARAATEAVTDLLGKIKTKIIAAQEAGTSANDRAMIQTEIDALKDQIATVIGSAQFNGKNLINGTSVDPMQVNSSLDRASDGSVSASTIDVKTFNLSLTGTGAATTVNGPGFSGSALDGGGALAISPTLSFQGGAGAIAASDATADPTDGTELLAGDVITLSIEGSEITYTVQDGDTLTEITSGLNTAKTTAGIGGTLASASGTLTFDAGTGNGNMAVVMSTTRSVAPGGGALAGLETLDVTADGGPAAALTEIEDLIKVTVNATAAFGSSQGRIETQRDFIGKLTDSMRSGIGALVDADMEEASARLQALQVQQQLATQSLSIANQAPQALLSLFR</sequence>
<dbReference type="OrthoDB" id="8328560at2"/>
<dbReference type="EMBL" id="FNAH01000003">
    <property type="protein sequence ID" value="SDD90751.1"/>
    <property type="molecule type" value="Genomic_DNA"/>
</dbReference>
<protein>
    <recommendedName>
        <fullName evidence="3">Flagellin</fullName>
    </recommendedName>
</protein>
<dbReference type="GO" id="GO:0005198">
    <property type="term" value="F:structural molecule activity"/>
    <property type="evidence" value="ECO:0007669"/>
    <property type="project" value="UniProtKB-UniRule"/>
</dbReference>
<evidence type="ECO:0000256" key="1">
    <source>
        <dbReference type="ARBA" id="ARBA00005709"/>
    </source>
</evidence>
<reference evidence="6 7" key="1">
    <citation type="submission" date="2016-10" db="EMBL/GenBank/DDBJ databases">
        <authorList>
            <person name="de Groot N.N."/>
        </authorList>
    </citation>
    <scope>NUCLEOTIDE SEQUENCE [LARGE SCALE GENOMIC DNA]</scope>
    <source>
        <strain evidence="6 7">DSM 22220</strain>
    </source>
</reference>
<dbReference type="InterPro" id="IPR001492">
    <property type="entry name" value="Flagellin"/>
</dbReference>
<feature type="domain" description="Flagellin C-terminal" evidence="5">
    <location>
        <begin position="327"/>
        <end position="411"/>
    </location>
</feature>
<proteinExistence type="inferred from homology"/>
<dbReference type="Gene3D" id="1.20.1330.10">
    <property type="entry name" value="f41 fragment of flagellin, N-terminal domain"/>
    <property type="match status" value="1"/>
</dbReference>
<comment type="similarity">
    <text evidence="1 3">Belongs to the bacterial flagellin family.</text>
</comment>
<name>A0A1G6YKC9_9RHOB</name>
<gene>
    <name evidence="6" type="ORF">SAMN05421538_1036</name>
</gene>
<feature type="domain" description="Flagellin N-terminal" evidence="4">
    <location>
        <begin position="4"/>
        <end position="140"/>
    </location>
</feature>
<dbReference type="RefSeq" id="WP_090521971.1">
    <property type="nucleotide sequence ID" value="NZ_FNAH01000003.1"/>
</dbReference>
<organism evidence="6 7">
    <name type="scientific">Paracoccus isoporae</name>
    <dbReference type="NCBI Taxonomy" id="591205"/>
    <lineage>
        <taxon>Bacteria</taxon>
        <taxon>Pseudomonadati</taxon>
        <taxon>Pseudomonadota</taxon>
        <taxon>Alphaproteobacteria</taxon>
        <taxon>Rhodobacterales</taxon>
        <taxon>Paracoccaceae</taxon>
        <taxon>Paracoccus</taxon>
    </lineage>
</organism>
<comment type="subcellular location">
    <subcellularLocation>
        <location evidence="3">Secreted</location>
    </subcellularLocation>
    <subcellularLocation>
        <location evidence="3">Bacterial flagellum</location>
    </subcellularLocation>
</comment>
<dbReference type="GO" id="GO:0009288">
    <property type="term" value="C:bacterial-type flagellum"/>
    <property type="evidence" value="ECO:0007669"/>
    <property type="project" value="UniProtKB-SubCell"/>
</dbReference>
<evidence type="ECO:0000313" key="7">
    <source>
        <dbReference type="Proteomes" id="UP000199344"/>
    </source>
</evidence>
<dbReference type="AlphaFoldDB" id="A0A1G6YKC9"/>
<evidence type="ECO:0000256" key="2">
    <source>
        <dbReference type="ARBA" id="ARBA00023143"/>
    </source>
</evidence>
<evidence type="ECO:0000259" key="5">
    <source>
        <dbReference type="Pfam" id="PF00700"/>
    </source>
</evidence>
<keyword evidence="6" id="KW-0969">Cilium</keyword>
<evidence type="ECO:0000256" key="3">
    <source>
        <dbReference type="RuleBase" id="RU362073"/>
    </source>
</evidence>
<dbReference type="PRINTS" id="PR00207">
    <property type="entry name" value="FLAGELLIN"/>
</dbReference>
<evidence type="ECO:0000259" key="4">
    <source>
        <dbReference type="Pfam" id="PF00669"/>
    </source>
</evidence>
<dbReference type="PANTHER" id="PTHR42792">
    <property type="entry name" value="FLAGELLIN"/>
    <property type="match status" value="1"/>
</dbReference>
<keyword evidence="7" id="KW-1185">Reference proteome</keyword>
<accession>A0A1G6YKC9</accession>
<dbReference type="SUPFAM" id="SSF64518">
    <property type="entry name" value="Phase 1 flagellin"/>
    <property type="match status" value="1"/>
</dbReference>
<evidence type="ECO:0000313" key="6">
    <source>
        <dbReference type="EMBL" id="SDD90751.1"/>
    </source>
</evidence>
<dbReference type="STRING" id="591205.SAMN05421538_1036"/>
<dbReference type="Proteomes" id="UP000199344">
    <property type="component" value="Unassembled WGS sequence"/>
</dbReference>
<keyword evidence="2 3" id="KW-0975">Bacterial flagellum</keyword>